<feature type="binding site" evidence="7">
    <location>
        <position position="101"/>
    </location>
    <ligand>
        <name>S-adenosyl-L-methionine</name>
        <dbReference type="ChEBI" id="CHEBI:59789"/>
    </ligand>
</feature>
<evidence type="ECO:0000256" key="7">
    <source>
        <dbReference type="HAMAP-Rule" id="MF_01007"/>
    </source>
</evidence>
<evidence type="ECO:0000313" key="9">
    <source>
        <dbReference type="Proteomes" id="UP000189464"/>
    </source>
</evidence>
<keyword evidence="5 7" id="KW-0808">Transferase</keyword>
<feature type="binding site" evidence="7">
    <location>
        <position position="108"/>
    </location>
    <ligand>
        <name>S-adenosyl-L-methionine</name>
        <dbReference type="ChEBI" id="CHEBI:59789"/>
    </ligand>
</feature>
<organism evidence="8 9">
    <name type="scientific">Desulforamulus ferrireducens</name>
    <dbReference type="NCBI Taxonomy" id="1833852"/>
    <lineage>
        <taxon>Bacteria</taxon>
        <taxon>Bacillati</taxon>
        <taxon>Bacillota</taxon>
        <taxon>Clostridia</taxon>
        <taxon>Eubacteriales</taxon>
        <taxon>Peptococcaceae</taxon>
        <taxon>Desulforamulus</taxon>
    </lineage>
</organism>
<evidence type="ECO:0000256" key="4">
    <source>
        <dbReference type="ARBA" id="ARBA00022603"/>
    </source>
</evidence>
<gene>
    <name evidence="7" type="primary">rsmH</name>
    <name evidence="8" type="ORF">B0537_03755</name>
</gene>
<dbReference type="EC" id="2.1.1.199" evidence="7"/>
<sequence>MEFKHISVLLHESIEGLNIKPQGIYVDCTLGGAGHSLEILRKLGPEGRLIGIDQDPAAIKNAAERLQSFAGQFRAVKRNFYQLKHVLEELGIQRVDGVLFDLGVSSYQLDTPDRGFSYMHDAELDMRMSPDSAVSAKDLVNKLSERELTDIIRKYGEEKWAKRIAAFIVKERAKQPITTTGKLVEVIKAAVPAAARRDGPHPAKRTFQALRIAVNHELDILNQTMKDAVDVLNPGGRVVVITFHSLEDRIIKETFKELANPCTCPPTFPVCACGKKPQIKIITNKPIEPSPAEVASNPRARSAKLRVAEKLNV</sequence>
<dbReference type="PANTHER" id="PTHR11265">
    <property type="entry name" value="S-ADENOSYL-METHYLTRANSFERASE MRAW"/>
    <property type="match status" value="1"/>
</dbReference>
<dbReference type="NCBIfam" id="TIGR00006">
    <property type="entry name" value="16S rRNA (cytosine(1402)-N(4))-methyltransferase RsmH"/>
    <property type="match status" value="1"/>
</dbReference>
<comment type="function">
    <text evidence="7">Specifically methylates the N4 position of cytidine in position 1402 (C1402) of 16S rRNA.</text>
</comment>
<evidence type="ECO:0000313" key="8">
    <source>
        <dbReference type="EMBL" id="AQS58279.1"/>
    </source>
</evidence>
<dbReference type="GO" id="GO:0005737">
    <property type="term" value="C:cytoplasm"/>
    <property type="evidence" value="ECO:0007669"/>
    <property type="project" value="UniProtKB-SubCell"/>
</dbReference>
<dbReference type="GO" id="GO:0071424">
    <property type="term" value="F:rRNA (cytosine-N4-)-methyltransferase activity"/>
    <property type="evidence" value="ECO:0007669"/>
    <property type="project" value="UniProtKB-UniRule"/>
</dbReference>
<dbReference type="PANTHER" id="PTHR11265:SF0">
    <property type="entry name" value="12S RRNA N4-METHYLCYTIDINE METHYLTRANSFERASE"/>
    <property type="match status" value="1"/>
</dbReference>
<dbReference type="InterPro" id="IPR029063">
    <property type="entry name" value="SAM-dependent_MTases_sf"/>
</dbReference>
<dbReference type="SUPFAM" id="SSF81799">
    <property type="entry name" value="Putative methyltransferase TM0872, insert domain"/>
    <property type="match status" value="1"/>
</dbReference>
<dbReference type="RefSeq" id="WP_077713243.1">
    <property type="nucleotide sequence ID" value="NZ_CP019698.1"/>
</dbReference>
<proteinExistence type="inferred from homology"/>
<keyword evidence="9" id="KW-1185">Reference proteome</keyword>
<dbReference type="Gene3D" id="1.10.150.170">
    <property type="entry name" value="Putative methyltransferase TM0872, insert domain"/>
    <property type="match status" value="1"/>
</dbReference>
<keyword evidence="3 7" id="KW-0698">rRNA processing</keyword>
<dbReference type="FunFam" id="1.10.150.170:FF:000001">
    <property type="entry name" value="Ribosomal RNA small subunit methyltransferase H"/>
    <property type="match status" value="1"/>
</dbReference>
<accession>A0A1S6IU27</accession>
<dbReference type="HAMAP" id="MF_01007">
    <property type="entry name" value="16SrRNA_methyltr_H"/>
    <property type="match status" value="1"/>
</dbReference>
<dbReference type="STRING" id="1833852.B0537_03755"/>
<name>A0A1S6IU27_9FIRM</name>
<evidence type="ECO:0000256" key="6">
    <source>
        <dbReference type="ARBA" id="ARBA00022691"/>
    </source>
</evidence>
<dbReference type="GO" id="GO:0070475">
    <property type="term" value="P:rRNA base methylation"/>
    <property type="evidence" value="ECO:0007669"/>
    <property type="project" value="UniProtKB-UniRule"/>
</dbReference>
<evidence type="ECO:0000256" key="2">
    <source>
        <dbReference type="ARBA" id="ARBA00022490"/>
    </source>
</evidence>
<reference evidence="8 9" key="1">
    <citation type="journal article" date="2016" name="Int. J. Syst. Evol. Microbiol.">
        <title>Desulfotomaculum ferrireducens sp. nov., a moderately thermophilic sulfate-reducing and dissimilatory Fe(III)-reducing bacterium isolated from compost.</title>
        <authorList>
            <person name="Yang G."/>
            <person name="Guo J."/>
            <person name="Zhuang L."/>
            <person name="Yuan Y."/>
            <person name="Zhou S."/>
        </authorList>
    </citation>
    <scope>NUCLEOTIDE SEQUENCE [LARGE SCALE GENOMIC DNA]</scope>
    <source>
        <strain evidence="8 9">GSS09</strain>
    </source>
</reference>
<keyword evidence="4 7" id="KW-0489">Methyltransferase</keyword>
<feature type="binding site" evidence="7">
    <location>
        <begin position="33"/>
        <end position="35"/>
    </location>
    <ligand>
        <name>S-adenosyl-L-methionine</name>
        <dbReference type="ChEBI" id="CHEBI:59789"/>
    </ligand>
</feature>
<comment type="catalytic activity">
    <reaction evidence="7">
        <text>cytidine(1402) in 16S rRNA + S-adenosyl-L-methionine = N(4)-methylcytidine(1402) in 16S rRNA + S-adenosyl-L-homocysteine + H(+)</text>
        <dbReference type="Rhea" id="RHEA:42928"/>
        <dbReference type="Rhea" id="RHEA-COMP:10286"/>
        <dbReference type="Rhea" id="RHEA-COMP:10287"/>
        <dbReference type="ChEBI" id="CHEBI:15378"/>
        <dbReference type="ChEBI" id="CHEBI:57856"/>
        <dbReference type="ChEBI" id="CHEBI:59789"/>
        <dbReference type="ChEBI" id="CHEBI:74506"/>
        <dbReference type="ChEBI" id="CHEBI:82748"/>
        <dbReference type="EC" id="2.1.1.199"/>
    </reaction>
</comment>
<dbReference type="SUPFAM" id="SSF53335">
    <property type="entry name" value="S-adenosyl-L-methionine-dependent methyltransferases"/>
    <property type="match status" value="1"/>
</dbReference>
<dbReference type="Proteomes" id="UP000189464">
    <property type="component" value="Chromosome"/>
</dbReference>
<keyword evidence="2 7" id="KW-0963">Cytoplasm</keyword>
<dbReference type="AlphaFoldDB" id="A0A1S6IU27"/>
<comment type="similarity">
    <text evidence="1 7">Belongs to the methyltransferase superfamily. RsmH family.</text>
</comment>
<protein>
    <recommendedName>
        <fullName evidence="7">Ribosomal RNA small subunit methyltransferase H</fullName>
        <ecNumber evidence="7">2.1.1.199</ecNumber>
    </recommendedName>
    <alternativeName>
        <fullName evidence="7">16S rRNA m(4)C1402 methyltransferase</fullName>
    </alternativeName>
    <alternativeName>
        <fullName evidence="7">rRNA (cytosine-N(4)-)-methyltransferase RsmH</fullName>
    </alternativeName>
</protein>
<feature type="binding site" evidence="7">
    <location>
        <position position="53"/>
    </location>
    <ligand>
        <name>S-adenosyl-L-methionine</name>
        <dbReference type="ChEBI" id="CHEBI:59789"/>
    </ligand>
</feature>
<evidence type="ECO:0000256" key="1">
    <source>
        <dbReference type="ARBA" id="ARBA00010396"/>
    </source>
</evidence>
<dbReference type="Pfam" id="PF01795">
    <property type="entry name" value="Methyltransf_5"/>
    <property type="match status" value="1"/>
</dbReference>
<evidence type="ECO:0000256" key="5">
    <source>
        <dbReference type="ARBA" id="ARBA00022679"/>
    </source>
</evidence>
<dbReference type="OrthoDB" id="9806637at2"/>
<dbReference type="InterPro" id="IPR002903">
    <property type="entry name" value="RsmH"/>
</dbReference>
<feature type="binding site" evidence="7">
    <location>
        <position position="80"/>
    </location>
    <ligand>
        <name>S-adenosyl-L-methionine</name>
        <dbReference type="ChEBI" id="CHEBI:59789"/>
    </ligand>
</feature>
<dbReference type="Gene3D" id="3.40.50.150">
    <property type="entry name" value="Vaccinia Virus protein VP39"/>
    <property type="match status" value="1"/>
</dbReference>
<dbReference type="InterPro" id="IPR023397">
    <property type="entry name" value="SAM-dep_MeTrfase_MraW_recog"/>
</dbReference>
<dbReference type="PIRSF" id="PIRSF004486">
    <property type="entry name" value="MraW"/>
    <property type="match status" value="1"/>
</dbReference>
<comment type="subcellular location">
    <subcellularLocation>
        <location evidence="7">Cytoplasm</location>
    </subcellularLocation>
</comment>
<evidence type="ECO:0000256" key="3">
    <source>
        <dbReference type="ARBA" id="ARBA00022552"/>
    </source>
</evidence>
<dbReference type="KEGG" id="dfg:B0537_03755"/>
<dbReference type="EMBL" id="CP019698">
    <property type="protein sequence ID" value="AQS58279.1"/>
    <property type="molecule type" value="Genomic_DNA"/>
</dbReference>
<keyword evidence="6 7" id="KW-0949">S-adenosyl-L-methionine</keyword>